<dbReference type="CDD" id="cd06279">
    <property type="entry name" value="PBP1_LacI-like"/>
    <property type="match status" value="1"/>
</dbReference>
<dbReference type="SMART" id="SM00354">
    <property type="entry name" value="HTH_LACI"/>
    <property type="match status" value="1"/>
</dbReference>
<dbReference type="CDD" id="cd01392">
    <property type="entry name" value="HTH_LacI"/>
    <property type="match status" value="1"/>
</dbReference>
<comment type="caution">
    <text evidence="5">The sequence shown here is derived from an EMBL/GenBank/DDBJ whole genome shotgun (WGS) entry which is preliminary data.</text>
</comment>
<dbReference type="PANTHER" id="PTHR30146">
    <property type="entry name" value="LACI-RELATED TRANSCRIPTIONAL REPRESSOR"/>
    <property type="match status" value="1"/>
</dbReference>
<dbReference type="SUPFAM" id="SSF53822">
    <property type="entry name" value="Periplasmic binding protein-like I"/>
    <property type="match status" value="1"/>
</dbReference>
<keyword evidence="3" id="KW-0804">Transcription</keyword>
<dbReference type="SUPFAM" id="SSF47413">
    <property type="entry name" value="lambda repressor-like DNA-binding domains"/>
    <property type="match status" value="1"/>
</dbReference>
<keyword evidence="1" id="KW-0805">Transcription regulation</keyword>
<dbReference type="Pfam" id="PF13377">
    <property type="entry name" value="Peripla_BP_3"/>
    <property type="match status" value="1"/>
</dbReference>
<evidence type="ECO:0000256" key="1">
    <source>
        <dbReference type="ARBA" id="ARBA00023015"/>
    </source>
</evidence>
<dbReference type="RefSeq" id="WP_156611807.1">
    <property type="nucleotide sequence ID" value="NZ_WPCU01000010.1"/>
</dbReference>
<organism evidence="5 6">
    <name type="scientific">Auraticoccus cholistanensis</name>
    <dbReference type="NCBI Taxonomy" id="2656650"/>
    <lineage>
        <taxon>Bacteria</taxon>
        <taxon>Bacillati</taxon>
        <taxon>Actinomycetota</taxon>
        <taxon>Actinomycetes</taxon>
        <taxon>Propionibacteriales</taxon>
        <taxon>Propionibacteriaceae</taxon>
        <taxon>Auraticoccus</taxon>
    </lineage>
</organism>
<evidence type="ECO:0000256" key="2">
    <source>
        <dbReference type="ARBA" id="ARBA00023125"/>
    </source>
</evidence>
<dbReference type="InterPro" id="IPR000843">
    <property type="entry name" value="HTH_LacI"/>
</dbReference>
<dbReference type="PANTHER" id="PTHR30146:SF138">
    <property type="entry name" value="TRANSCRIPTIONAL REGULATORY PROTEIN"/>
    <property type="match status" value="1"/>
</dbReference>
<keyword evidence="2 5" id="KW-0238">DNA-binding</keyword>
<dbReference type="Pfam" id="PF00356">
    <property type="entry name" value="LacI"/>
    <property type="match status" value="1"/>
</dbReference>
<keyword evidence="6" id="KW-1185">Reference proteome</keyword>
<dbReference type="GO" id="GO:0000976">
    <property type="term" value="F:transcription cis-regulatory region binding"/>
    <property type="evidence" value="ECO:0007669"/>
    <property type="project" value="TreeGrafter"/>
</dbReference>
<dbReference type="InterPro" id="IPR046335">
    <property type="entry name" value="LacI/GalR-like_sensor"/>
</dbReference>
<evidence type="ECO:0000259" key="4">
    <source>
        <dbReference type="PROSITE" id="PS50932"/>
    </source>
</evidence>
<dbReference type="EMBL" id="WPCU01000010">
    <property type="protein sequence ID" value="MVA77545.1"/>
    <property type="molecule type" value="Genomic_DNA"/>
</dbReference>
<dbReference type="Gene3D" id="1.10.260.40">
    <property type="entry name" value="lambda repressor-like DNA-binding domains"/>
    <property type="match status" value="1"/>
</dbReference>
<reference evidence="5 6" key="1">
    <citation type="submission" date="2019-12" db="EMBL/GenBank/DDBJ databases">
        <title>Auraticoccus cholistani sp. nov., an actinomycete isolated from soil of Cholistan desert.</title>
        <authorList>
            <person name="Cheema M.T."/>
        </authorList>
    </citation>
    <scope>NUCLEOTIDE SEQUENCE [LARGE SCALE GENOMIC DNA]</scope>
    <source>
        <strain evidence="5 6">F435</strain>
    </source>
</reference>
<dbReference type="Gene3D" id="3.40.50.2300">
    <property type="match status" value="2"/>
</dbReference>
<evidence type="ECO:0000313" key="6">
    <source>
        <dbReference type="Proteomes" id="UP000435304"/>
    </source>
</evidence>
<protein>
    <submittedName>
        <fullName evidence="5">LacI family DNA-binding transcriptional regulator</fullName>
    </submittedName>
</protein>
<accession>A0A6A9V1T1</accession>
<name>A0A6A9V1T1_9ACTN</name>
<dbReference type="InterPro" id="IPR010982">
    <property type="entry name" value="Lambda_DNA-bd_dom_sf"/>
</dbReference>
<proteinExistence type="predicted"/>
<dbReference type="GO" id="GO:0003700">
    <property type="term" value="F:DNA-binding transcription factor activity"/>
    <property type="evidence" value="ECO:0007669"/>
    <property type="project" value="TreeGrafter"/>
</dbReference>
<dbReference type="InterPro" id="IPR028082">
    <property type="entry name" value="Peripla_BP_I"/>
</dbReference>
<feature type="domain" description="HTH lacI-type" evidence="4">
    <location>
        <begin position="4"/>
        <end position="59"/>
    </location>
</feature>
<evidence type="ECO:0000256" key="3">
    <source>
        <dbReference type="ARBA" id="ARBA00023163"/>
    </source>
</evidence>
<sequence>MGRITIRTVAEACGVSPSTVSNAYNRPGQLSAALRERILATAEELGYPGPSAAGRSLRSGRAGAIGVLLSNQLSYAFSDPYAIGFLVGVTQACERAGVSVLLLSAEHPEGGPDLSAIQRANIDGIITLTFDTHPSVLEHARRRGLPVVTTYPGAGDHSVAVDDVRAGELVGAHLHGLGHRRVACVVGTSSSTGTPVTAVEALADLDYVDRVTGLRSALPDAEVTIFSARHNSFDTGRAAADAVLAVDPWPTAVVCSSDVLALGLQHELRERGVQVPGQISVAGFDDIDEAAIGDLTTVAQPIVDKGRLAAGMLLGDDAGPAHVLLEVSLVARGSTAPPRG</sequence>
<evidence type="ECO:0000313" key="5">
    <source>
        <dbReference type="EMBL" id="MVA77545.1"/>
    </source>
</evidence>
<dbReference type="AlphaFoldDB" id="A0A6A9V1T1"/>
<dbReference type="PROSITE" id="PS50932">
    <property type="entry name" value="HTH_LACI_2"/>
    <property type="match status" value="1"/>
</dbReference>
<gene>
    <name evidence="5" type="ORF">GC722_16195</name>
</gene>
<dbReference type="Proteomes" id="UP000435304">
    <property type="component" value="Unassembled WGS sequence"/>
</dbReference>